<keyword evidence="3" id="KW-0804">Transcription</keyword>
<evidence type="ECO:0000256" key="4">
    <source>
        <dbReference type="SAM" id="Phobius"/>
    </source>
</evidence>
<evidence type="ECO:0000256" key="2">
    <source>
        <dbReference type="ARBA" id="ARBA00023125"/>
    </source>
</evidence>
<accession>A0A2T1KAL9</accession>
<keyword evidence="4" id="KW-0472">Membrane</keyword>
<keyword evidence="4" id="KW-0812">Transmembrane</keyword>
<feature type="transmembrane region" description="Helical" evidence="4">
    <location>
        <begin position="55"/>
        <end position="75"/>
    </location>
</feature>
<feature type="transmembrane region" description="Helical" evidence="4">
    <location>
        <begin position="82"/>
        <end position="102"/>
    </location>
</feature>
<feature type="transmembrane region" description="Helical" evidence="4">
    <location>
        <begin position="180"/>
        <end position="197"/>
    </location>
</feature>
<evidence type="ECO:0000256" key="3">
    <source>
        <dbReference type="ARBA" id="ARBA00023163"/>
    </source>
</evidence>
<evidence type="ECO:0000256" key="1">
    <source>
        <dbReference type="ARBA" id="ARBA00023015"/>
    </source>
</evidence>
<feature type="domain" description="HTH araC/xylS-type" evidence="5">
    <location>
        <begin position="248"/>
        <end position="350"/>
    </location>
</feature>
<dbReference type="PANTHER" id="PTHR43280">
    <property type="entry name" value="ARAC-FAMILY TRANSCRIPTIONAL REGULATOR"/>
    <property type="match status" value="1"/>
</dbReference>
<keyword evidence="2" id="KW-0238">DNA-binding</keyword>
<dbReference type="InterPro" id="IPR009057">
    <property type="entry name" value="Homeodomain-like_sf"/>
</dbReference>
<dbReference type="InterPro" id="IPR018062">
    <property type="entry name" value="HTH_AraC-typ_CS"/>
</dbReference>
<dbReference type="InterPro" id="IPR018060">
    <property type="entry name" value="HTH_AraC"/>
</dbReference>
<proteinExistence type="predicted"/>
<comment type="caution">
    <text evidence="6">The sequence shown here is derived from an EMBL/GenBank/DDBJ whole genome shotgun (WGS) entry which is preliminary data.</text>
</comment>
<dbReference type="SMART" id="SM00342">
    <property type="entry name" value="HTH_ARAC"/>
    <property type="match status" value="1"/>
</dbReference>
<sequence length="372" mass="41439">MLTLTGFGLGCLASLFMISWRDLRHLLVGKLFLLIIVAASAYLTDPLVPSGWRWITSDLQTALPLLFWLMCQLIFAPRPKLLSPWGAMALYSFLAPALSRPFIESGVWTGWAVYLGWNLGQWFEYIVVLHGVAHVIRHWRDDLVETRRTARLALLLILGSAVGVATISLNFGIYHDASRGLIVSLASLAILFCIATARPGLLELSAIAMPEGPPAQPGSFESHSQVPAPAAAQQARLSSTPTEDNDARQLQSLMQDGFFRQEKLTLAKLADALKIPEYRVRKVINQTLGYRNFNDYINQLRIAEARDRLVQTPEEPILNISLDVGYRTLSSFNRAFRDCTGTTPTAFREQKLANRSCANNEISLFNQPRSPT</sequence>
<feature type="transmembrane region" description="Helical" evidence="4">
    <location>
        <begin position="152"/>
        <end position="174"/>
    </location>
</feature>
<dbReference type="GO" id="GO:0003700">
    <property type="term" value="F:DNA-binding transcription factor activity"/>
    <property type="evidence" value="ECO:0007669"/>
    <property type="project" value="InterPro"/>
</dbReference>
<dbReference type="Gene3D" id="1.10.10.60">
    <property type="entry name" value="Homeodomain-like"/>
    <property type="match status" value="1"/>
</dbReference>
<protein>
    <submittedName>
        <fullName evidence="6">AraC family transcriptional regulator</fullName>
    </submittedName>
</protein>
<organism evidence="6 7">
    <name type="scientific">Marinobacter fuscus</name>
    <dbReference type="NCBI Taxonomy" id="2109942"/>
    <lineage>
        <taxon>Bacteria</taxon>
        <taxon>Pseudomonadati</taxon>
        <taxon>Pseudomonadota</taxon>
        <taxon>Gammaproteobacteria</taxon>
        <taxon>Pseudomonadales</taxon>
        <taxon>Marinobacteraceae</taxon>
        <taxon>Marinobacter</taxon>
    </lineage>
</organism>
<dbReference type="PROSITE" id="PS00041">
    <property type="entry name" value="HTH_ARAC_FAMILY_1"/>
    <property type="match status" value="1"/>
</dbReference>
<reference evidence="6 7" key="1">
    <citation type="submission" date="2018-03" db="EMBL/GenBank/DDBJ databases">
        <title>Marinobacter brunus sp. nov., a marine bacterium of Gamma-proteobacteria isolated from the surface seawater of the South China Sea.</title>
        <authorList>
            <person name="Cheng H."/>
            <person name="Wu Y.-H."/>
            <person name="Xamxidin M."/>
            <person name="Xu X.-W."/>
        </authorList>
    </citation>
    <scope>NUCLEOTIDE SEQUENCE [LARGE SCALE GENOMIC DNA]</scope>
    <source>
        <strain evidence="6 7">NH169-3</strain>
    </source>
</reference>
<dbReference type="OrthoDB" id="345413at2"/>
<keyword evidence="1" id="KW-0805">Transcription regulation</keyword>
<dbReference type="RefSeq" id="WP_106762414.1">
    <property type="nucleotide sequence ID" value="NZ_PXNP01000076.1"/>
</dbReference>
<dbReference type="Pfam" id="PF12833">
    <property type="entry name" value="HTH_18"/>
    <property type="match status" value="1"/>
</dbReference>
<dbReference type="GO" id="GO:0043565">
    <property type="term" value="F:sequence-specific DNA binding"/>
    <property type="evidence" value="ECO:0007669"/>
    <property type="project" value="InterPro"/>
</dbReference>
<dbReference type="SUPFAM" id="SSF46689">
    <property type="entry name" value="Homeodomain-like"/>
    <property type="match status" value="1"/>
</dbReference>
<keyword evidence="4" id="KW-1133">Transmembrane helix</keyword>
<keyword evidence="7" id="KW-1185">Reference proteome</keyword>
<dbReference type="AlphaFoldDB" id="A0A2T1KAL9"/>
<dbReference type="PANTHER" id="PTHR43280:SF29">
    <property type="entry name" value="ARAC-FAMILY TRANSCRIPTIONAL REGULATOR"/>
    <property type="match status" value="1"/>
</dbReference>
<feature type="transmembrane region" description="Helical" evidence="4">
    <location>
        <begin position="26"/>
        <end position="43"/>
    </location>
</feature>
<evidence type="ECO:0000313" key="6">
    <source>
        <dbReference type="EMBL" id="PSF07165.1"/>
    </source>
</evidence>
<name>A0A2T1KAL9_9GAMM</name>
<dbReference type="EMBL" id="PXNP01000076">
    <property type="protein sequence ID" value="PSF07165.1"/>
    <property type="molecule type" value="Genomic_DNA"/>
</dbReference>
<gene>
    <name evidence="6" type="ORF">C7H09_10225</name>
</gene>
<evidence type="ECO:0000259" key="5">
    <source>
        <dbReference type="PROSITE" id="PS01124"/>
    </source>
</evidence>
<dbReference type="PROSITE" id="PS01124">
    <property type="entry name" value="HTH_ARAC_FAMILY_2"/>
    <property type="match status" value="1"/>
</dbReference>
<dbReference type="GO" id="GO:0009893">
    <property type="term" value="P:positive regulation of metabolic process"/>
    <property type="evidence" value="ECO:0007669"/>
    <property type="project" value="UniProtKB-ARBA"/>
</dbReference>
<dbReference type="Proteomes" id="UP000239866">
    <property type="component" value="Unassembled WGS sequence"/>
</dbReference>
<evidence type="ECO:0000313" key="7">
    <source>
        <dbReference type="Proteomes" id="UP000239866"/>
    </source>
</evidence>